<feature type="transmembrane region" description="Helical" evidence="1">
    <location>
        <begin position="6"/>
        <end position="29"/>
    </location>
</feature>
<keyword evidence="3" id="KW-1185">Reference proteome</keyword>
<name>A0ABQ4S4C8_9HYPH</name>
<reference evidence="2" key="1">
    <citation type="journal article" date="2021" name="Front. Microbiol.">
        <title>Comprehensive Comparative Genomics and Phenotyping of Methylobacterium Species.</title>
        <authorList>
            <person name="Alessa O."/>
            <person name="Ogura Y."/>
            <person name="Fujitani Y."/>
            <person name="Takami H."/>
            <person name="Hayashi T."/>
            <person name="Sahin N."/>
            <person name="Tani A."/>
        </authorList>
    </citation>
    <scope>NUCLEOTIDE SEQUENCE</scope>
    <source>
        <strain evidence="2">DSM 19015</strain>
    </source>
</reference>
<dbReference type="Proteomes" id="UP001055125">
    <property type="component" value="Unassembled WGS sequence"/>
</dbReference>
<sequence length="42" mass="4431">MLKFVSQPLILADLMMVGAGLGIAAFALIECARVLAMPAHFV</sequence>
<proteinExistence type="predicted"/>
<comment type="caution">
    <text evidence="2">The sequence shown here is derived from an EMBL/GenBank/DDBJ whole genome shotgun (WGS) entry which is preliminary data.</text>
</comment>
<evidence type="ECO:0000256" key="1">
    <source>
        <dbReference type="SAM" id="Phobius"/>
    </source>
</evidence>
<keyword evidence="1" id="KW-0812">Transmembrane</keyword>
<organism evidence="2 3">
    <name type="scientific">Methylobacterium iners</name>
    <dbReference type="NCBI Taxonomy" id="418707"/>
    <lineage>
        <taxon>Bacteria</taxon>
        <taxon>Pseudomonadati</taxon>
        <taxon>Pseudomonadota</taxon>
        <taxon>Alphaproteobacteria</taxon>
        <taxon>Hyphomicrobiales</taxon>
        <taxon>Methylobacteriaceae</taxon>
        <taxon>Methylobacterium</taxon>
    </lineage>
</organism>
<evidence type="ECO:0000313" key="3">
    <source>
        <dbReference type="Proteomes" id="UP001055125"/>
    </source>
</evidence>
<keyword evidence="1" id="KW-0472">Membrane</keyword>
<reference evidence="2" key="2">
    <citation type="submission" date="2021-08" db="EMBL/GenBank/DDBJ databases">
        <authorList>
            <person name="Tani A."/>
            <person name="Ola A."/>
            <person name="Ogura Y."/>
            <person name="Katsura K."/>
            <person name="Hayashi T."/>
        </authorList>
    </citation>
    <scope>NUCLEOTIDE SEQUENCE</scope>
    <source>
        <strain evidence="2">DSM 19015</strain>
    </source>
</reference>
<protein>
    <submittedName>
        <fullName evidence="2">Uncharacterized protein</fullName>
    </submittedName>
</protein>
<gene>
    <name evidence="2" type="ORF">OCOJLMKI_4568</name>
</gene>
<dbReference type="RefSeq" id="WP_283206788.1">
    <property type="nucleotide sequence ID" value="NZ_BPQP01000088.1"/>
</dbReference>
<keyword evidence="1" id="KW-1133">Transmembrane helix</keyword>
<dbReference type="EMBL" id="BPQP01000088">
    <property type="protein sequence ID" value="GJD97339.1"/>
    <property type="molecule type" value="Genomic_DNA"/>
</dbReference>
<evidence type="ECO:0000313" key="2">
    <source>
        <dbReference type="EMBL" id="GJD97339.1"/>
    </source>
</evidence>
<accession>A0ABQ4S4C8</accession>